<dbReference type="CDD" id="cd00081">
    <property type="entry name" value="Hint"/>
    <property type="match status" value="1"/>
</dbReference>
<dbReference type="InterPro" id="IPR036844">
    <property type="entry name" value="Hint_dom_sf"/>
</dbReference>
<reference evidence="2 3" key="1">
    <citation type="submission" date="2022-11" db="EMBL/GenBank/DDBJ databases">
        <title>Minimal conservation of predation-associated metabolite biosynthetic gene clusters underscores biosynthetic potential of Myxococcota including descriptions for ten novel species: Archangium lansinium sp. nov., Myxococcus landrumus sp. nov., Nannocystis bai.</title>
        <authorList>
            <person name="Ahearne A."/>
            <person name="Stevens C."/>
            <person name="Phillips K."/>
        </authorList>
    </citation>
    <scope>NUCLEOTIDE SEQUENCE [LARGE SCALE GENOMIC DNA]</scope>
    <source>
        <strain evidence="2 3">MIWBW</strain>
    </source>
</reference>
<dbReference type="SUPFAM" id="SSF51294">
    <property type="entry name" value="Hedgehog/intein (Hint) domain"/>
    <property type="match status" value="1"/>
</dbReference>
<accession>A0ABT4ALU4</accession>
<keyword evidence="3" id="KW-1185">Reference proteome</keyword>
<dbReference type="RefSeq" id="WP_267541214.1">
    <property type="nucleotide sequence ID" value="NZ_JAPNKA010000001.1"/>
</dbReference>
<sequence>MRRPFLTLMMLAVLGVACSQQRQPTPLAQVDAQQLAEDSRVMARYYAQWQASLHAQALNSGNNERMPLDLNNEEHYRFVVNRLQASGLSPLNAPRLFLRLEELHRRVRLSERPMEVPAGAPLQAAGMQVTEEGALCGHMIPLHATGGDATHARFQGTGLTSCFGGSDYGYVDFNAYSTDEQQTLFELLTNESHEEYAGKVLETTPVSLSVERKEGRQLLVDSLAMAFNETTGEDQITYTSVTATLHLSGAGEMGLFLEHPRELLVESPDKAIRICLERGSIHGFLDCDYGSVRIHPDGTWQPFPGSGATGIVAVDAPASKATAIGGGTPTWIPDRTAYWAPTGGAFDTSRFQVAFRGTFFPHVIDGCQVTRVTSKVAAILMDTGGWCQAGSAPGTIVGKGELPWTAPTVPKEFPFDGILDFGTGNCLNSAQNVRLEVWAYAEGTCPDPWGGPPEPFLCPAKAEVKPVDYKKICMAEGTRVTRADGKSVPVEQVKVGEKLLANGQGLALTVTTVHRGGESKPLVKLRDEQGREVRVTDTHPLVTAARGVVQAGALKVGDAVLTRTGARKLVAVERVPYEGLVYNFSLGTPEELAHVGPEARTLYAEGFLVGDSQMQTELEKQKRVDARAVLVRLHSEWHQDFRLSQARHLSTRR</sequence>
<dbReference type="InterPro" id="IPR003587">
    <property type="entry name" value="Hint_dom_N"/>
</dbReference>
<name>A0ABT4ALU4_9BACT</name>
<evidence type="ECO:0000313" key="2">
    <source>
        <dbReference type="EMBL" id="MCY1082655.1"/>
    </source>
</evidence>
<evidence type="ECO:0000259" key="1">
    <source>
        <dbReference type="SMART" id="SM00306"/>
    </source>
</evidence>
<dbReference type="InterPro" id="IPR006141">
    <property type="entry name" value="Intein_N"/>
</dbReference>
<organism evidence="2 3">
    <name type="scientific">Archangium lansingense</name>
    <dbReference type="NCBI Taxonomy" id="2995310"/>
    <lineage>
        <taxon>Bacteria</taxon>
        <taxon>Pseudomonadati</taxon>
        <taxon>Myxococcota</taxon>
        <taxon>Myxococcia</taxon>
        <taxon>Myxococcales</taxon>
        <taxon>Cystobacterineae</taxon>
        <taxon>Archangiaceae</taxon>
        <taxon>Archangium</taxon>
    </lineage>
</organism>
<comment type="caution">
    <text evidence="2">The sequence shown here is derived from an EMBL/GenBank/DDBJ whole genome shotgun (WGS) entry which is preliminary data.</text>
</comment>
<protein>
    <submittedName>
        <fullName evidence="2">Hint domain-containing protein</fullName>
    </submittedName>
</protein>
<dbReference type="EMBL" id="JAPNKA010000001">
    <property type="protein sequence ID" value="MCY1082655.1"/>
    <property type="molecule type" value="Genomic_DNA"/>
</dbReference>
<dbReference type="PROSITE" id="PS50817">
    <property type="entry name" value="INTEIN_N_TER"/>
    <property type="match status" value="1"/>
</dbReference>
<feature type="domain" description="Hint" evidence="1">
    <location>
        <begin position="471"/>
        <end position="564"/>
    </location>
</feature>
<evidence type="ECO:0000313" key="3">
    <source>
        <dbReference type="Proteomes" id="UP001207654"/>
    </source>
</evidence>
<gene>
    <name evidence="2" type="ORF">OV287_50220</name>
</gene>
<dbReference type="PROSITE" id="PS51257">
    <property type="entry name" value="PROKAR_LIPOPROTEIN"/>
    <property type="match status" value="1"/>
</dbReference>
<dbReference type="SMART" id="SM00306">
    <property type="entry name" value="HintN"/>
    <property type="match status" value="1"/>
</dbReference>
<dbReference type="Proteomes" id="UP001207654">
    <property type="component" value="Unassembled WGS sequence"/>
</dbReference>
<proteinExistence type="predicted"/>
<dbReference type="Gene3D" id="2.170.16.10">
    <property type="entry name" value="Hedgehog/Intein (Hint) domain"/>
    <property type="match status" value="1"/>
</dbReference>